<sequence>MQLNRAMEASLDCKVNEDAESRFQHLASSLQNDGMQLNRAMEASLDYMSGNNYAAASSSQMLNVGDEAVELSSRHDGPNILGTYKDGQNNYTSTGHDESGTATNPEDATDRDEGTGQGGQAAGQPKRQRKPRRRNMLGTNRIVINRVSEEGLPVSPKKAYMKALGCILRETVSINETNLRSKANENLRALLISKLHTHYKFPDESLDETTPVNNRALCKWSKLLSSWKSKAKSEYLKKDYETEIKKIWPLVSEEDWNLFKQHCETPEVKEMEKWGKDMWAKSIGNRTLGSRGYPGKKPKWDKQDTEFGAAGNYPVMVPETSRRVHASETALPSAQHPRLTRAGSRVDAPTSGRSGQVNEDVESRFQHLAGSVQNDVMQLKAATGEDEGGVHIQDLVVVVPRMTRRRAREACAPETALPSLQRTRLTRGGSRGEAPTNGRSDISGNDSAAASSSRTISAGDEAVEPSSRHGGPDALGTYTDGQDDYTSTVHDESGTATNPEDATDRDEGTGQGDQAAGQPKKQRKPRRPNMLGTDRIVINRVSEAGLPLSPKKAEQGYSNGLGCILRETVSINETNLRSKANENLRALLISKLHTHYKFPDESLDETTPVNNTALCKWTKLLSSWKSKAKSEYLEKDYETEIKKKWPSVSEEDWNLFKQHCETPEVKEMEKWGKEMRARNIGHHTLGSRGYPGKKPKWDKQDAEFAAAGIPNPFKEFENPRENDYIRGRCKYDEETKTWVLDEKTAKVKELLRQYHVESQSSQESESSARWDDPLNRSINVVLGKDPKTRPAYGRVNGVGLNEKWDTHYPEDRELARQRRRAGRASFESRLAGMREELKEEMREEVEVKAKAMATAQVMEMWPDLIEAVKRSLASGQTAPPSSSVTLAPANVILEKEPRPGAHHSSRSAPFMG</sequence>
<feature type="compositionally biased region" description="Polar residues" evidence="2">
    <location>
        <begin position="874"/>
        <end position="885"/>
    </location>
</feature>
<feature type="compositionally biased region" description="Polar residues" evidence="2">
    <location>
        <begin position="437"/>
        <end position="446"/>
    </location>
</feature>
<proteinExistence type="predicted"/>
<dbReference type="PANTHER" id="PTHR33018">
    <property type="entry name" value="OS10G0338966 PROTEIN-RELATED"/>
    <property type="match status" value="1"/>
</dbReference>
<keyword evidence="4" id="KW-1185">Reference proteome</keyword>
<reference evidence="3" key="2">
    <citation type="submission" date="2022-06" db="UniProtKB">
        <authorList>
            <consortium name="EnsemblPlants"/>
        </authorList>
    </citation>
    <scope>IDENTIFICATION</scope>
</reference>
<evidence type="ECO:0000313" key="3">
    <source>
        <dbReference type="EnsemblPlants" id="TuG1812S0000770600.01.T02"/>
    </source>
</evidence>
<feature type="coiled-coil region" evidence="1">
    <location>
        <begin position="823"/>
        <end position="854"/>
    </location>
</feature>
<feature type="region of interest" description="Disordered" evidence="2">
    <location>
        <begin position="874"/>
        <end position="912"/>
    </location>
</feature>
<evidence type="ECO:0000256" key="1">
    <source>
        <dbReference type="SAM" id="Coils"/>
    </source>
</evidence>
<feature type="compositionally biased region" description="Polar residues" evidence="2">
    <location>
        <begin position="484"/>
        <end position="500"/>
    </location>
</feature>
<feature type="region of interest" description="Disordered" evidence="2">
    <location>
        <begin position="323"/>
        <end position="359"/>
    </location>
</feature>
<feature type="compositionally biased region" description="Basic residues" evidence="2">
    <location>
        <begin position="126"/>
        <end position="135"/>
    </location>
</feature>
<keyword evidence="1" id="KW-0175">Coiled coil</keyword>
<dbReference type="Gramene" id="TuG1812S0000770600.01.T02">
    <property type="protein sequence ID" value="TuG1812S0000770600.01.T02"/>
    <property type="gene ID" value="TuG1812S0000770600.01"/>
</dbReference>
<feature type="region of interest" description="Disordered" evidence="2">
    <location>
        <begin position="69"/>
        <end position="139"/>
    </location>
</feature>
<protein>
    <submittedName>
        <fullName evidence="3">Uncharacterized protein</fullName>
    </submittedName>
</protein>
<dbReference type="Proteomes" id="UP000015106">
    <property type="component" value="Unassembled WGS sequence"/>
</dbReference>
<dbReference type="EnsemblPlants" id="TuG1812S0000770600.01.T02">
    <property type="protein sequence ID" value="TuG1812S0000770600.01.T02"/>
    <property type="gene ID" value="TuG1812S0000770600.01"/>
</dbReference>
<name>A0A8R7R6X0_TRIUA</name>
<feature type="compositionally biased region" description="Polar residues" evidence="2">
    <location>
        <begin position="86"/>
        <end position="106"/>
    </location>
</feature>
<gene>
    <name evidence="3" type="primary">LOC125528368</name>
</gene>
<dbReference type="AlphaFoldDB" id="A0A8R7R6X0"/>
<reference evidence="4" key="1">
    <citation type="journal article" date="2013" name="Nature">
        <title>Draft genome of the wheat A-genome progenitor Triticum urartu.</title>
        <authorList>
            <person name="Ling H.Q."/>
            <person name="Zhao S."/>
            <person name="Liu D."/>
            <person name="Wang J."/>
            <person name="Sun H."/>
            <person name="Zhang C."/>
            <person name="Fan H."/>
            <person name="Li D."/>
            <person name="Dong L."/>
            <person name="Tao Y."/>
            <person name="Gao C."/>
            <person name="Wu H."/>
            <person name="Li Y."/>
            <person name="Cui Y."/>
            <person name="Guo X."/>
            <person name="Zheng S."/>
            <person name="Wang B."/>
            <person name="Yu K."/>
            <person name="Liang Q."/>
            <person name="Yang W."/>
            <person name="Lou X."/>
            <person name="Chen J."/>
            <person name="Feng M."/>
            <person name="Jian J."/>
            <person name="Zhang X."/>
            <person name="Luo G."/>
            <person name="Jiang Y."/>
            <person name="Liu J."/>
            <person name="Wang Z."/>
            <person name="Sha Y."/>
            <person name="Zhang B."/>
            <person name="Wu H."/>
            <person name="Tang D."/>
            <person name="Shen Q."/>
            <person name="Xue P."/>
            <person name="Zou S."/>
            <person name="Wang X."/>
            <person name="Liu X."/>
            <person name="Wang F."/>
            <person name="Yang Y."/>
            <person name="An X."/>
            <person name="Dong Z."/>
            <person name="Zhang K."/>
            <person name="Zhang X."/>
            <person name="Luo M.C."/>
            <person name="Dvorak J."/>
            <person name="Tong Y."/>
            <person name="Wang J."/>
            <person name="Yang H."/>
            <person name="Li Z."/>
            <person name="Wang D."/>
            <person name="Zhang A."/>
            <person name="Wang J."/>
        </authorList>
    </citation>
    <scope>NUCLEOTIDE SEQUENCE</scope>
    <source>
        <strain evidence="4">cv. G1812</strain>
    </source>
</reference>
<dbReference type="PANTHER" id="PTHR33018:SF30">
    <property type="entry name" value="OS02G0502850 PROTEIN"/>
    <property type="match status" value="1"/>
</dbReference>
<accession>A0A8R7R6X0</accession>
<feature type="region of interest" description="Disordered" evidence="2">
    <location>
        <begin position="408"/>
        <end position="535"/>
    </location>
</feature>
<organism evidence="3 4">
    <name type="scientific">Triticum urartu</name>
    <name type="common">Red wild einkorn</name>
    <name type="synonym">Crithodium urartu</name>
    <dbReference type="NCBI Taxonomy" id="4572"/>
    <lineage>
        <taxon>Eukaryota</taxon>
        <taxon>Viridiplantae</taxon>
        <taxon>Streptophyta</taxon>
        <taxon>Embryophyta</taxon>
        <taxon>Tracheophyta</taxon>
        <taxon>Spermatophyta</taxon>
        <taxon>Magnoliopsida</taxon>
        <taxon>Liliopsida</taxon>
        <taxon>Poales</taxon>
        <taxon>Poaceae</taxon>
        <taxon>BOP clade</taxon>
        <taxon>Pooideae</taxon>
        <taxon>Triticodae</taxon>
        <taxon>Triticeae</taxon>
        <taxon>Triticinae</taxon>
        <taxon>Triticum</taxon>
    </lineage>
</organism>
<evidence type="ECO:0000313" key="4">
    <source>
        <dbReference type="Proteomes" id="UP000015106"/>
    </source>
</evidence>
<evidence type="ECO:0000256" key="2">
    <source>
        <dbReference type="SAM" id="MobiDB-lite"/>
    </source>
</evidence>